<evidence type="ECO:0000259" key="2">
    <source>
        <dbReference type="PROSITE" id="PS51384"/>
    </source>
</evidence>
<dbReference type="STRING" id="1137799.GZ78_04745"/>
<dbReference type="PROSITE" id="PS51384">
    <property type="entry name" value="FAD_FR"/>
    <property type="match status" value="1"/>
</dbReference>
<comment type="caution">
    <text evidence="3">The sequence shown here is derived from an EMBL/GenBank/DDBJ whole genome shotgun (WGS) entry which is preliminary data.</text>
</comment>
<sequence length="224" mass="24766">MQLDFRVEGGFDYQPGQFVQLHFSFKGQDYKRSYSIANAPESFKNTREIEIAISFVEGGVASSLFSEAEPGLKLSVGGPFGILTAPDQYDGRIILAGTGTGLAPYRAMIPSLKKLASAGTQILVMMGVRHRADMIYEQDFRELAASSETIEYRACYSREKSLNSALQEYPGYLQNQFPELGLSPEKDLIYLCGNPAMIDDAAAALKILGFSPRQVKREKYVFSS</sequence>
<dbReference type="InterPro" id="IPR001709">
    <property type="entry name" value="Flavoprot_Pyr_Nucl_cyt_Rdtase"/>
</dbReference>
<dbReference type="Gene3D" id="2.40.30.10">
    <property type="entry name" value="Translation factors"/>
    <property type="match status" value="1"/>
</dbReference>
<dbReference type="PANTHER" id="PTHR47354">
    <property type="entry name" value="NADH OXIDOREDUCTASE HCR"/>
    <property type="match status" value="1"/>
</dbReference>
<dbReference type="InterPro" id="IPR017938">
    <property type="entry name" value="Riboflavin_synthase-like_b-brl"/>
</dbReference>
<dbReference type="GO" id="GO:0016491">
    <property type="term" value="F:oxidoreductase activity"/>
    <property type="evidence" value="ECO:0007669"/>
    <property type="project" value="InterPro"/>
</dbReference>
<proteinExistence type="predicted"/>
<dbReference type="InterPro" id="IPR050415">
    <property type="entry name" value="MRET"/>
</dbReference>
<feature type="domain" description="FAD-binding FR-type" evidence="2">
    <location>
        <begin position="1"/>
        <end position="86"/>
    </location>
</feature>
<dbReference type="SUPFAM" id="SSF52343">
    <property type="entry name" value="Ferredoxin reductase-like, C-terminal NADP-linked domain"/>
    <property type="match status" value="1"/>
</dbReference>
<dbReference type="eggNOG" id="COG0543">
    <property type="taxonomic scope" value="Bacteria"/>
</dbReference>
<dbReference type="AlphaFoldDB" id="A0A081NLH0"/>
<dbReference type="InterPro" id="IPR008333">
    <property type="entry name" value="Cbr1-like_FAD-bd_dom"/>
</dbReference>
<name>A0A081NLH0_9GAMM</name>
<dbReference type="InterPro" id="IPR017927">
    <property type="entry name" value="FAD-bd_FR_type"/>
</dbReference>
<keyword evidence="4" id="KW-1185">Reference proteome</keyword>
<evidence type="ECO:0000256" key="1">
    <source>
        <dbReference type="ARBA" id="ARBA00034078"/>
    </source>
</evidence>
<dbReference type="Pfam" id="PF00175">
    <property type="entry name" value="NAD_binding_1"/>
    <property type="match status" value="1"/>
</dbReference>
<dbReference type="PANTHER" id="PTHR47354:SF5">
    <property type="entry name" value="PROTEIN RFBI"/>
    <property type="match status" value="1"/>
</dbReference>
<dbReference type="PRINTS" id="PR00410">
    <property type="entry name" value="PHEHYDRXLASE"/>
</dbReference>
<accession>A0A081NLH0</accession>
<dbReference type="Gene3D" id="3.40.50.80">
    <property type="entry name" value="Nucleotide-binding domain of ferredoxin-NADP reductase (FNR) module"/>
    <property type="match status" value="1"/>
</dbReference>
<dbReference type="InterPro" id="IPR001433">
    <property type="entry name" value="OxRdtase_FAD/NAD-bd"/>
</dbReference>
<gene>
    <name evidence="3" type="ORF">GZ78_04745</name>
</gene>
<dbReference type="InterPro" id="IPR039261">
    <property type="entry name" value="FNR_nucleotide-bd"/>
</dbReference>
<evidence type="ECO:0000313" key="3">
    <source>
        <dbReference type="EMBL" id="KEQ19293.1"/>
    </source>
</evidence>
<comment type="cofactor">
    <cofactor evidence="1">
        <name>[2Fe-2S] cluster</name>
        <dbReference type="ChEBI" id="CHEBI:190135"/>
    </cofactor>
</comment>
<dbReference type="Pfam" id="PF00970">
    <property type="entry name" value="FAD_binding_6"/>
    <property type="match status" value="1"/>
</dbReference>
<dbReference type="SUPFAM" id="SSF63380">
    <property type="entry name" value="Riboflavin synthase domain-like"/>
    <property type="match status" value="1"/>
</dbReference>
<protein>
    <recommendedName>
        <fullName evidence="2">FAD-binding FR-type domain-containing protein</fullName>
    </recommendedName>
</protein>
<dbReference type="Proteomes" id="UP000028073">
    <property type="component" value="Unassembled WGS sequence"/>
</dbReference>
<evidence type="ECO:0000313" key="4">
    <source>
        <dbReference type="Proteomes" id="UP000028073"/>
    </source>
</evidence>
<dbReference type="PRINTS" id="PR00371">
    <property type="entry name" value="FPNCR"/>
</dbReference>
<organism evidence="3 4">
    <name type="scientific">Endozoicomonas numazuensis</name>
    <dbReference type="NCBI Taxonomy" id="1137799"/>
    <lineage>
        <taxon>Bacteria</taxon>
        <taxon>Pseudomonadati</taxon>
        <taxon>Pseudomonadota</taxon>
        <taxon>Gammaproteobacteria</taxon>
        <taxon>Oceanospirillales</taxon>
        <taxon>Endozoicomonadaceae</taxon>
        <taxon>Endozoicomonas</taxon>
    </lineage>
</organism>
<dbReference type="EMBL" id="JOKH01000001">
    <property type="protein sequence ID" value="KEQ19293.1"/>
    <property type="molecule type" value="Genomic_DNA"/>
</dbReference>
<reference evidence="3 4" key="1">
    <citation type="submission" date="2014-06" db="EMBL/GenBank/DDBJ databases">
        <title>Whole Genome Sequences of Three Symbiotic Endozoicomonas Bacteria.</title>
        <authorList>
            <person name="Neave M.J."/>
            <person name="Apprill A."/>
            <person name="Voolstra C.R."/>
        </authorList>
    </citation>
    <scope>NUCLEOTIDE SEQUENCE [LARGE SCALE GENOMIC DNA]</scope>
    <source>
        <strain evidence="3 4">DSM 25634</strain>
    </source>
</reference>